<dbReference type="AlphaFoldDB" id="G8TUR2"/>
<keyword evidence="5" id="KW-1185">Reference proteome</keyword>
<gene>
    <name evidence="4" type="ordered locus">Sulac_2318</name>
</gene>
<dbReference type="HOGENOM" id="CLU_068979_0_1_9"/>
<dbReference type="STRING" id="679936.Sulac_2318"/>
<dbReference type="InterPro" id="IPR050272">
    <property type="entry name" value="Isochorismatase-like_hydrls"/>
</dbReference>
<sequence length="265" mass="29356">MWRLGNRRRYWELSSDLANLATDNMESWPVAFSAEPKHLIVDLNRSALVIIDMQNDFCADRGWLAQVGGDVTKTRAPVPYINRTLPVLREQGVPVIWVNWGNRADLANISPAVRHVYKAEATGTGLGDVLPGTSSRVLEKGSWGASLVEGLIVADGDIWVDKYRMSGFWDTPLDSILRNLGVTTIFFAGVNLDQCVMATLQDASFLGYNCVLMKDLCATSSPDFCTEATLYNVKQCYGFVAESESLISGIKESQDKRGMSRVFMD</sequence>
<dbReference type="SUPFAM" id="SSF52499">
    <property type="entry name" value="Isochorismatase-like hydrolases"/>
    <property type="match status" value="1"/>
</dbReference>
<dbReference type="Proteomes" id="UP000005439">
    <property type="component" value="Chromosome"/>
</dbReference>
<accession>G8TUR2</accession>
<dbReference type="KEGG" id="sap:Sulac_2318"/>
<dbReference type="CDD" id="cd00431">
    <property type="entry name" value="cysteine_hydrolases"/>
    <property type="match status" value="1"/>
</dbReference>
<organism evidence="4 5">
    <name type="scientific">Sulfobacillus acidophilus (strain ATCC 700253 / DSM 10332 / NAL)</name>
    <dbReference type="NCBI Taxonomy" id="679936"/>
    <lineage>
        <taxon>Bacteria</taxon>
        <taxon>Bacillati</taxon>
        <taxon>Bacillota</taxon>
        <taxon>Clostridia</taxon>
        <taxon>Eubacteriales</taxon>
        <taxon>Clostridiales Family XVII. Incertae Sedis</taxon>
        <taxon>Sulfobacillus</taxon>
    </lineage>
</organism>
<dbReference type="Gene3D" id="3.40.50.850">
    <property type="entry name" value="Isochorismatase-like"/>
    <property type="match status" value="1"/>
</dbReference>
<name>G8TUR2_SULAD</name>
<evidence type="ECO:0000313" key="5">
    <source>
        <dbReference type="Proteomes" id="UP000005439"/>
    </source>
</evidence>
<comment type="similarity">
    <text evidence="1">Belongs to the isochorismatase family.</text>
</comment>
<dbReference type="Pfam" id="PF00857">
    <property type="entry name" value="Isochorismatase"/>
    <property type="match status" value="1"/>
</dbReference>
<evidence type="ECO:0000256" key="2">
    <source>
        <dbReference type="ARBA" id="ARBA00022801"/>
    </source>
</evidence>
<dbReference type="InterPro" id="IPR036380">
    <property type="entry name" value="Isochorismatase-like_sf"/>
</dbReference>
<protein>
    <submittedName>
        <fullName evidence="4">Isochorismatase hydrolase</fullName>
    </submittedName>
</protein>
<dbReference type="EMBL" id="CP003179">
    <property type="protein sequence ID" value="AEW05786.1"/>
    <property type="molecule type" value="Genomic_DNA"/>
</dbReference>
<dbReference type="InterPro" id="IPR000868">
    <property type="entry name" value="Isochorismatase-like_dom"/>
</dbReference>
<keyword evidence="2 4" id="KW-0378">Hydrolase</keyword>
<reference evidence="4 5" key="2">
    <citation type="journal article" date="2012" name="Stand. Genomic Sci.">
        <title>Complete genome sequence of the moderately thermophilic mineral-sulfide-oxidizing firmicute Sulfobacillus acidophilus type strain (NAL(T)).</title>
        <authorList>
            <person name="Anderson I."/>
            <person name="Chertkov O."/>
            <person name="Chen A."/>
            <person name="Saunders E."/>
            <person name="Lapidus A."/>
            <person name="Nolan M."/>
            <person name="Lucas S."/>
            <person name="Hammon N."/>
            <person name="Deshpande S."/>
            <person name="Cheng J.F."/>
            <person name="Han C."/>
            <person name="Tapia R."/>
            <person name="Goodwin L.A."/>
            <person name="Pitluck S."/>
            <person name="Liolios K."/>
            <person name="Pagani I."/>
            <person name="Ivanova N."/>
            <person name="Mikhailova N."/>
            <person name="Pati A."/>
            <person name="Palaniappan K."/>
            <person name="Land M."/>
            <person name="Pan C."/>
            <person name="Rohde M."/>
            <person name="Pukall R."/>
            <person name="Goker M."/>
            <person name="Detter J.C."/>
            <person name="Woyke T."/>
            <person name="Bristow J."/>
            <person name="Eisen J.A."/>
            <person name="Markowitz V."/>
            <person name="Hugenholtz P."/>
            <person name="Kyrpides N.C."/>
            <person name="Klenk H.P."/>
            <person name="Mavromatis K."/>
        </authorList>
    </citation>
    <scope>NUCLEOTIDE SEQUENCE [LARGE SCALE GENOMIC DNA]</scope>
    <source>
        <strain evidence="5">ATCC 700253 / DSM 10332 / NAL</strain>
    </source>
</reference>
<dbReference type="PANTHER" id="PTHR43540:SF9">
    <property type="entry name" value="FAMILY HYDROLASE, PUTATIVE (AFU_ORTHOLOGUE AFUA_2G08700)-RELATED"/>
    <property type="match status" value="1"/>
</dbReference>
<feature type="domain" description="Isochorismatase-like" evidence="3">
    <location>
        <begin position="46"/>
        <end position="244"/>
    </location>
</feature>
<evidence type="ECO:0000259" key="3">
    <source>
        <dbReference type="Pfam" id="PF00857"/>
    </source>
</evidence>
<dbReference type="PANTHER" id="PTHR43540">
    <property type="entry name" value="PEROXYUREIDOACRYLATE/UREIDOACRYLATE AMIDOHYDROLASE-RELATED"/>
    <property type="match status" value="1"/>
</dbReference>
<evidence type="ECO:0000313" key="4">
    <source>
        <dbReference type="EMBL" id="AEW05786.1"/>
    </source>
</evidence>
<dbReference type="GO" id="GO:0016787">
    <property type="term" value="F:hydrolase activity"/>
    <property type="evidence" value="ECO:0007669"/>
    <property type="project" value="UniProtKB-KW"/>
</dbReference>
<proteinExistence type="inferred from homology"/>
<evidence type="ECO:0000256" key="1">
    <source>
        <dbReference type="ARBA" id="ARBA00006336"/>
    </source>
</evidence>
<reference evidence="5" key="1">
    <citation type="submission" date="2011-12" db="EMBL/GenBank/DDBJ databases">
        <title>The complete genome of chromosome of Sulfobacillus acidophilus DSM 10332.</title>
        <authorList>
            <person name="Lucas S."/>
            <person name="Han J."/>
            <person name="Lapidus A."/>
            <person name="Bruce D."/>
            <person name="Goodwin L."/>
            <person name="Pitluck S."/>
            <person name="Peters L."/>
            <person name="Kyrpides N."/>
            <person name="Mavromatis K."/>
            <person name="Ivanova N."/>
            <person name="Mikhailova N."/>
            <person name="Chertkov O."/>
            <person name="Saunders E."/>
            <person name="Detter J.C."/>
            <person name="Tapia R."/>
            <person name="Han C."/>
            <person name="Land M."/>
            <person name="Hauser L."/>
            <person name="Markowitz V."/>
            <person name="Cheng J.-F."/>
            <person name="Hugenholtz P."/>
            <person name="Woyke T."/>
            <person name="Wu D."/>
            <person name="Pukall R."/>
            <person name="Gehrich-Schroeter G."/>
            <person name="Schneider S."/>
            <person name="Klenk H.-P."/>
            <person name="Eisen J.A."/>
        </authorList>
    </citation>
    <scope>NUCLEOTIDE SEQUENCE [LARGE SCALE GENOMIC DNA]</scope>
    <source>
        <strain evidence="5">ATCC 700253 / DSM 10332 / NAL</strain>
    </source>
</reference>
<dbReference type="PATRIC" id="fig|679936.5.peg.2402"/>